<reference evidence="1" key="2">
    <citation type="submission" date="2020-11" db="EMBL/GenBank/DDBJ databases">
        <authorList>
            <person name="McCartney M.A."/>
            <person name="Auch B."/>
            <person name="Kono T."/>
            <person name="Mallez S."/>
            <person name="Becker A."/>
            <person name="Gohl D.M."/>
            <person name="Silverstein K.A.T."/>
            <person name="Koren S."/>
            <person name="Bechman K.B."/>
            <person name="Herman A."/>
            <person name="Abrahante J.E."/>
            <person name="Garbe J."/>
        </authorList>
    </citation>
    <scope>NUCLEOTIDE SEQUENCE</scope>
    <source>
        <strain evidence="1">Duluth1</strain>
        <tissue evidence="1">Whole animal</tissue>
    </source>
</reference>
<dbReference type="AlphaFoldDB" id="A0A9D4JDK3"/>
<proteinExistence type="predicted"/>
<name>A0A9D4JDK3_DREPO</name>
<evidence type="ECO:0000313" key="2">
    <source>
        <dbReference type="Proteomes" id="UP000828390"/>
    </source>
</evidence>
<comment type="caution">
    <text evidence="1">The sequence shown here is derived from an EMBL/GenBank/DDBJ whole genome shotgun (WGS) entry which is preliminary data.</text>
</comment>
<protein>
    <submittedName>
        <fullName evidence="1">Uncharacterized protein</fullName>
    </submittedName>
</protein>
<evidence type="ECO:0000313" key="1">
    <source>
        <dbReference type="EMBL" id="KAH3809001.1"/>
    </source>
</evidence>
<keyword evidence="2" id="KW-1185">Reference proteome</keyword>
<sequence>MRKTAADCISAGTAANGNDAADYSSTCFRSTSLAKAPRSIVSYVGTRRWTPEVWLVMSIDMRHSGKQCKGRVR</sequence>
<dbReference type="Proteomes" id="UP000828390">
    <property type="component" value="Unassembled WGS sequence"/>
</dbReference>
<organism evidence="1 2">
    <name type="scientific">Dreissena polymorpha</name>
    <name type="common">Zebra mussel</name>
    <name type="synonym">Mytilus polymorpha</name>
    <dbReference type="NCBI Taxonomy" id="45954"/>
    <lineage>
        <taxon>Eukaryota</taxon>
        <taxon>Metazoa</taxon>
        <taxon>Spiralia</taxon>
        <taxon>Lophotrochozoa</taxon>
        <taxon>Mollusca</taxon>
        <taxon>Bivalvia</taxon>
        <taxon>Autobranchia</taxon>
        <taxon>Heteroconchia</taxon>
        <taxon>Euheterodonta</taxon>
        <taxon>Imparidentia</taxon>
        <taxon>Neoheterodontei</taxon>
        <taxon>Myida</taxon>
        <taxon>Dreissenoidea</taxon>
        <taxon>Dreissenidae</taxon>
        <taxon>Dreissena</taxon>
    </lineage>
</organism>
<dbReference type="EMBL" id="JAIWYP010000006">
    <property type="protein sequence ID" value="KAH3809001.1"/>
    <property type="molecule type" value="Genomic_DNA"/>
</dbReference>
<reference evidence="1" key="1">
    <citation type="journal article" date="2019" name="bioRxiv">
        <title>The Genome of the Zebra Mussel, Dreissena polymorpha: A Resource for Invasive Species Research.</title>
        <authorList>
            <person name="McCartney M.A."/>
            <person name="Auch B."/>
            <person name="Kono T."/>
            <person name="Mallez S."/>
            <person name="Zhang Y."/>
            <person name="Obille A."/>
            <person name="Becker A."/>
            <person name="Abrahante J.E."/>
            <person name="Garbe J."/>
            <person name="Badalamenti J.P."/>
            <person name="Herman A."/>
            <person name="Mangelson H."/>
            <person name="Liachko I."/>
            <person name="Sullivan S."/>
            <person name="Sone E.D."/>
            <person name="Koren S."/>
            <person name="Silverstein K.A.T."/>
            <person name="Beckman K.B."/>
            <person name="Gohl D.M."/>
        </authorList>
    </citation>
    <scope>NUCLEOTIDE SEQUENCE</scope>
    <source>
        <strain evidence="1">Duluth1</strain>
        <tissue evidence="1">Whole animal</tissue>
    </source>
</reference>
<accession>A0A9D4JDK3</accession>
<gene>
    <name evidence="1" type="ORF">DPMN_137363</name>
</gene>